<evidence type="ECO:0000313" key="3">
    <source>
        <dbReference type="Proteomes" id="UP000033977"/>
    </source>
</evidence>
<dbReference type="Pfam" id="PF00462">
    <property type="entry name" value="Glutaredoxin"/>
    <property type="match status" value="1"/>
</dbReference>
<dbReference type="SUPFAM" id="SSF52833">
    <property type="entry name" value="Thioredoxin-like"/>
    <property type="match status" value="1"/>
</dbReference>
<protein>
    <submittedName>
        <fullName evidence="2">Glutaredoxin-like protein, YruB-family</fullName>
    </submittedName>
</protein>
<comment type="caution">
    <text evidence="2">The sequence shown here is derived from an EMBL/GenBank/DDBJ whole genome shotgun (WGS) entry which is preliminary data.</text>
</comment>
<dbReference type="PROSITE" id="PS51354">
    <property type="entry name" value="GLUTAREDOXIN_2"/>
    <property type="match status" value="1"/>
</dbReference>
<proteinExistence type="predicted"/>
<evidence type="ECO:0000259" key="1">
    <source>
        <dbReference type="Pfam" id="PF00462"/>
    </source>
</evidence>
<dbReference type="InterPro" id="IPR002109">
    <property type="entry name" value="Glutaredoxin"/>
</dbReference>
<reference evidence="2 3" key="1">
    <citation type="journal article" date="2015" name="Nature">
        <title>rRNA introns, odd ribosomes, and small enigmatic genomes across a large radiation of phyla.</title>
        <authorList>
            <person name="Brown C.T."/>
            <person name="Hug L.A."/>
            <person name="Thomas B.C."/>
            <person name="Sharon I."/>
            <person name="Castelle C.J."/>
            <person name="Singh A."/>
            <person name="Wilkins M.J."/>
            <person name="Williams K.H."/>
            <person name="Banfield J.F."/>
        </authorList>
    </citation>
    <scope>NUCLEOTIDE SEQUENCE [LARGE SCALE GENOMIC DNA]</scope>
</reference>
<evidence type="ECO:0000313" key="2">
    <source>
        <dbReference type="EMBL" id="KKT57526.1"/>
    </source>
</evidence>
<name>A0A0G1IDR1_9BACT</name>
<accession>A0A0G1IDR1</accession>
<dbReference type="Proteomes" id="UP000033977">
    <property type="component" value="Unassembled WGS sequence"/>
</dbReference>
<dbReference type="EMBL" id="LCIN01000003">
    <property type="protein sequence ID" value="KKT57526.1"/>
    <property type="molecule type" value="Genomic_DNA"/>
</dbReference>
<sequence>MTKKFFDDNKVAYEDHDVASDAKSRDEMIQKTGQMGVPVIEIDGKIVIGFDQPKLKELLGI</sequence>
<dbReference type="CDD" id="cd02976">
    <property type="entry name" value="NrdH"/>
    <property type="match status" value="1"/>
</dbReference>
<organism evidence="2 3">
    <name type="scientific">Candidatus Giovannonibacteria bacterium GW2011_GWB1_44_23</name>
    <dbReference type="NCBI Taxonomy" id="1618652"/>
    <lineage>
        <taxon>Bacteria</taxon>
        <taxon>Candidatus Giovannoniibacteriota</taxon>
    </lineage>
</organism>
<dbReference type="AlphaFoldDB" id="A0A0G1IDR1"/>
<dbReference type="InterPro" id="IPR036249">
    <property type="entry name" value="Thioredoxin-like_sf"/>
</dbReference>
<feature type="domain" description="Glutaredoxin" evidence="1">
    <location>
        <begin position="1"/>
        <end position="47"/>
    </location>
</feature>
<gene>
    <name evidence="2" type="ORF">UW49_C0003G0005</name>
</gene>
<dbReference type="Gene3D" id="3.40.30.10">
    <property type="entry name" value="Glutaredoxin"/>
    <property type="match status" value="1"/>
</dbReference>